<evidence type="ECO:0000256" key="3">
    <source>
        <dbReference type="ARBA" id="ARBA00022679"/>
    </source>
</evidence>
<evidence type="ECO:0000313" key="11">
    <source>
        <dbReference type="Proteomes" id="UP000799771"/>
    </source>
</evidence>
<dbReference type="Proteomes" id="UP000799771">
    <property type="component" value="Unassembled WGS sequence"/>
</dbReference>
<gene>
    <name evidence="10" type="ORF">P153DRAFT_312897</name>
</gene>
<keyword evidence="4" id="KW-0479">Metal-binding</keyword>
<evidence type="ECO:0000256" key="7">
    <source>
        <dbReference type="ARBA" id="ARBA00022786"/>
    </source>
</evidence>
<keyword evidence="7" id="KW-0833">Ubl conjugation pathway</keyword>
<dbReference type="RefSeq" id="XP_033525244.1">
    <property type="nucleotide sequence ID" value="XM_033664860.1"/>
</dbReference>
<dbReference type="Pfam" id="PF01485">
    <property type="entry name" value="IBR"/>
    <property type="match status" value="1"/>
</dbReference>
<comment type="catalytic activity">
    <reaction evidence="1">
        <text>[E2 ubiquitin-conjugating enzyme]-S-ubiquitinyl-L-cysteine + [acceptor protein]-L-lysine = [E2 ubiquitin-conjugating enzyme]-L-cysteine + [acceptor protein]-N(6)-ubiquitinyl-L-lysine.</text>
        <dbReference type="EC" id="2.3.2.31"/>
    </reaction>
</comment>
<dbReference type="OrthoDB" id="10009520at2759"/>
<dbReference type="GeneID" id="54405292"/>
<dbReference type="CDD" id="cd22584">
    <property type="entry name" value="Rcat_RBR_unk"/>
    <property type="match status" value="1"/>
</dbReference>
<keyword evidence="3" id="KW-0808">Transferase</keyword>
<dbReference type="PANTHER" id="PTHR11685">
    <property type="entry name" value="RBR FAMILY RING FINGER AND IBR DOMAIN-CONTAINING"/>
    <property type="match status" value="1"/>
</dbReference>
<evidence type="ECO:0000256" key="6">
    <source>
        <dbReference type="ARBA" id="ARBA00022771"/>
    </source>
</evidence>
<evidence type="ECO:0000259" key="9">
    <source>
        <dbReference type="PROSITE" id="PS51873"/>
    </source>
</evidence>
<evidence type="ECO:0000256" key="5">
    <source>
        <dbReference type="ARBA" id="ARBA00022737"/>
    </source>
</evidence>
<name>A0A6A6AIX0_9PLEO</name>
<dbReference type="GO" id="GO:0008270">
    <property type="term" value="F:zinc ion binding"/>
    <property type="evidence" value="ECO:0007669"/>
    <property type="project" value="UniProtKB-KW"/>
</dbReference>
<feature type="domain" description="RING-type" evidence="9">
    <location>
        <begin position="3"/>
        <end position="211"/>
    </location>
</feature>
<proteinExistence type="predicted"/>
<dbReference type="GO" id="GO:0061630">
    <property type="term" value="F:ubiquitin protein ligase activity"/>
    <property type="evidence" value="ECO:0007669"/>
    <property type="project" value="UniProtKB-EC"/>
</dbReference>
<evidence type="ECO:0000313" key="10">
    <source>
        <dbReference type="EMBL" id="KAF2130857.1"/>
    </source>
</evidence>
<feature type="non-terminal residue" evidence="10">
    <location>
        <position position="237"/>
    </location>
</feature>
<evidence type="ECO:0000256" key="1">
    <source>
        <dbReference type="ARBA" id="ARBA00001798"/>
    </source>
</evidence>
<dbReference type="PROSITE" id="PS51873">
    <property type="entry name" value="TRIAD"/>
    <property type="match status" value="1"/>
</dbReference>
<dbReference type="InterPro" id="IPR031127">
    <property type="entry name" value="E3_UB_ligase_RBR"/>
</dbReference>
<evidence type="ECO:0000256" key="4">
    <source>
        <dbReference type="ARBA" id="ARBA00022723"/>
    </source>
</evidence>
<dbReference type="EMBL" id="ML977503">
    <property type="protein sequence ID" value="KAF2130857.1"/>
    <property type="molecule type" value="Genomic_DNA"/>
</dbReference>
<protein>
    <recommendedName>
        <fullName evidence="2">RBR-type E3 ubiquitin transferase</fullName>
        <ecNumber evidence="2">2.3.2.31</ecNumber>
    </recommendedName>
</protein>
<dbReference type="InterPro" id="IPR044066">
    <property type="entry name" value="TRIAD_supradom"/>
</dbReference>
<dbReference type="GO" id="GO:0016567">
    <property type="term" value="P:protein ubiquitination"/>
    <property type="evidence" value="ECO:0007669"/>
    <property type="project" value="InterPro"/>
</dbReference>
<keyword evidence="6" id="KW-0863">Zinc-finger</keyword>
<keyword evidence="5" id="KW-0677">Repeat</keyword>
<organism evidence="10 11">
    <name type="scientific">Dothidotthia symphoricarpi CBS 119687</name>
    <dbReference type="NCBI Taxonomy" id="1392245"/>
    <lineage>
        <taxon>Eukaryota</taxon>
        <taxon>Fungi</taxon>
        <taxon>Dikarya</taxon>
        <taxon>Ascomycota</taxon>
        <taxon>Pezizomycotina</taxon>
        <taxon>Dothideomycetes</taxon>
        <taxon>Pleosporomycetidae</taxon>
        <taxon>Pleosporales</taxon>
        <taxon>Dothidotthiaceae</taxon>
        <taxon>Dothidotthia</taxon>
    </lineage>
</organism>
<sequence>MSINKSCMICGTEEDLLATPCGTHWVCTEDVADFFESATRSESLFPPKCCGETLLLEDYEAHVPFEASWAYHVKQKGEYAIPPKNRVYCANSSCSKFLHPGSYAWDEESGTTYAICKGSEGCGKTTCVSCKRLLASGTKEHACRGAEEEREFRQAAKEQGFQECFGCSRTIELAEACNHITCECGAQFCYVCGNAWTGLHGCPQYGAAEYDDLGYNQDGFHRETGRNLAGLDRDGEI</sequence>
<evidence type="ECO:0000256" key="8">
    <source>
        <dbReference type="ARBA" id="ARBA00022833"/>
    </source>
</evidence>
<evidence type="ECO:0000256" key="2">
    <source>
        <dbReference type="ARBA" id="ARBA00012251"/>
    </source>
</evidence>
<keyword evidence="8" id="KW-0862">Zinc</keyword>
<dbReference type="EC" id="2.3.2.31" evidence="2"/>
<dbReference type="InterPro" id="IPR002867">
    <property type="entry name" value="IBR_dom"/>
</dbReference>
<reference evidence="10" key="1">
    <citation type="journal article" date="2020" name="Stud. Mycol.">
        <title>101 Dothideomycetes genomes: a test case for predicting lifestyles and emergence of pathogens.</title>
        <authorList>
            <person name="Haridas S."/>
            <person name="Albert R."/>
            <person name="Binder M."/>
            <person name="Bloem J."/>
            <person name="Labutti K."/>
            <person name="Salamov A."/>
            <person name="Andreopoulos B."/>
            <person name="Baker S."/>
            <person name="Barry K."/>
            <person name="Bills G."/>
            <person name="Bluhm B."/>
            <person name="Cannon C."/>
            <person name="Castanera R."/>
            <person name="Culley D."/>
            <person name="Daum C."/>
            <person name="Ezra D."/>
            <person name="Gonzalez J."/>
            <person name="Henrissat B."/>
            <person name="Kuo A."/>
            <person name="Liang C."/>
            <person name="Lipzen A."/>
            <person name="Lutzoni F."/>
            <person name="Magnuson J."/>
            <person name="Mondo S."/>
            <person name="Nolan M."/>
            <person name="Ohm R."/>
            <person name="Pangilinan J."/>
            <person name="Park H.-J."/>
            <person name="Ramirez L."/>
            <person name="Alfaro M."/>
            <person name="Sun H."/>
            <person name="Tritt A."/>
            <person name="Yoshinaga Y."/>
            <person name="Zwiers L.-H."/>
            <person name="Turgeon B."/>
            <person name="Goodwin S."/>
            <person name="Spatafora J."/>
            <person name="Crous P."/>
            <person name="Grigoriev I."/>
        </authorList>
    </citation>
    <scope>NUCLEOTIDE SEQUENCE</scope>
    <source>
        <strain evidence="10">CBS 119687</strain>
    </source>
</reference>
<keyword evidence="11" id="KW-1185">Reference proteome</keyword>
<dbReference type="SUPFAM" id="SSF57850">
    <property type="entry name" value="RING/U-box"/>
    <property type="match status" value="1"/>
</dbReference>
<accession>A0A6A6AIX0</accession>
<dbReference type="AlphaFoldDB" id="A0A6A6AIX0"/>
<dbReference type="Gene3D" id="1.20.120.1750">
    <property type="match status" value="1"/>
</dbReference>